<reference evidence="1 2" key="1">
    <citation type="submission" date="2012-05" db="EMBL/GenBank/DDBJ databases">
        <authorList>
            <person name="Weinstock G."/>
            <person name="Sodergren E."/>
            <person name="Lobos E.A."/>
            <person name="Fulton L."/>
            <person name="Fulton R."/>
            <person name="Courtney L."/>
            <person name="Fronick C."/>
            <person name="O'Laughlin M."/>
            <person name="Godfrey J."/>
            <person name="Wilson R.M."/>
            <person name="Miner T."/>
            <person name="Farmer C."/>
            <person name="Delehaunty K."/>
            <person name="Cordes M."/>
            <person name="Minx P."/>
            <person name="Tomlinson C."/>
            <person name="Chen J."/>
            <person name="Wollam A."/>
            <person name="Pepin K.H."/>
            <person name="Bhonagiri V."/>
            <person name="Zhang X."/>
            <person name="Suruliraj S."/>
            <person name="Warren W."/>
            <person name="Mitreva M."/>
            <person name="Mardis E.R."/>
            <person name="Wilson R.K."/>
        </authorList>
    </citation>
    <scope>NUCLEOTIDE SEQUENCE [LARGE SCALE GENOMIC DNA]</scope>
    <source>
        <strain evidence="1 2">F0235</strain>
    </source>
</reference>
<dbReference type="STRING" id="1035195.HMPREF9997_00327"/>
<dbReference type="RefSeq" id="WP_006062022.1">
    <property type="nucleotide sequence ID" value="NZ_KB290822.1"/>
</dbReference>
<dbReference type="OrthoDB" id="7064859at2"/>
<keyword evidence="2" id="KW-1185">Reference proteome</keyword>
<dbReference type="Proteomes" id="UP000010445">
    <property type="component" value="Unassembled WGS sequence"/>
</dbReference>
<evidence type="ECO:0000313" key="2">
    <source>
        <dbReference type="Proteomes" id="UP000010445"/>
    </source>
</evidence>
<dbReference type="PATRIC" id="fig|1035195.3.peg.302"/>
<dbReference type="HOGENOM" id="CLU_2118016_0_0_11"/>
<dbReference type="EMBL" id="AMEM01000007">
    <property type="protein sequence ID" value="EKX92043.1"/>
    <property type="molecule type" value="Genomic_DNA"/>
</dbReference>
<comment type="caution">
    <text evidence="1">The sequence shown here is derived from an EMBL/GenBank/DDBJ whole genome shotgun (WGS) entry which is preliminary data.</text>
</comment>
<protein>
    <submittedName>
        <fullName evidence="1">Uncharacterized protein</fullName>
    </submittedName>
</protein>
<dbReference type="AlphaFoldDB" id="L1ML91"/>
<evidence type="ECO:0000313" key="1">
    <source>
        <dbReference type="EMBL" id="EKX92043.1"/>
    </source>
</evidence>
<sequence>MITRFITQTHNAHNDDAAAHINACGNTFPFISIAQIDADYSEIFCDMTNLPLDLADASVKVKRFFDAYSEFFLLPGFVTASYSDNALPYPTCFPVRREHAELLAAQLFDYICALKDDLKDL</sequence>
<gene>
    <name evidence="1" type="ORF">HMPREF9997_00327</name>
</gene>
<organism evidence="1 2">
    <name type="scientific">Corynebacterium durum F0235</name>
    <dbReference type="NCBI Taxonomy" id="1035195"/>
    <lineage>
        <taxon>Bacteria</taxon>
        <taxon>Bacillati</taxon>
        <taxon>Actinomycetota</taxon>
        <taxon>Actinomycetes</taxon>
        <taxon>Mycobacteriales</taxon>
        <taxon>Corynebacteriaceae</taxon>
        <taxon>Corynebacterium</taxon>
    </lineage>
</organism>
<name>L1ML91_9CORY</name>
<accession>L1ML91</accession>
<proteinExistence type="predicted"/>